<dbReference type="InterPro" id="IPR043429">
    <property type="entry name" value="ArtM/GltK/GlnP/TcyL/YhdX-like"/>
</dbReference>
<evidence type="ECO:0000256" key="2">
    <source>
        <dbReference type="ARBA" id="ARBA00022448"/>
    </source>
</evidence>
<dbReference type="GO" id="GO:0006865">
    <property type="term" value="P:amino acid transport"/>
    <property type="evidence" value="ECO:0007669"/>
    <property type="project" value="UniProtKB-KW"/>
</dbReference>
<gene>
    <name evidence="10" type="ORF">SRT_08350</name>
</gene>
<comment type="similarity">
    <text evidence="8">Belongs to the binding-protein-dependent transport system permease family.</text>
</comment>
<dbReference type="InterPro" id="IPR010065">
    <property type="entry name" value="AA_ABC_transptr_permease_3TM"/>
</dbReference>
<dbReference type="InterPro" id="IPR000515">
    <property type="entry name" value="MetI-like"/>
</dbReference>
<proteinExistence type="inferred from homology"/>
<sequence length="118" mass="13195">MHIFIMRGVPMLVVLFVLYFGLPYFEVQLPALICAYIGFSTVNAAYIAEIFRASISAVDKGQWEAARSLGLLMRSILKNIILHRPFGLLFPPLGNVMLDMLKSSSLVAMITVPDIFKM</sequence>
<accession>A0A1L7LIU5</accession>
<dbReference type="EMBL" id="AP014612">
    <property type="protein sequence ID" value="BAQ24096.1"/>
    <property type="molecule type" value="Genomic_DNA"/>
</dbReference>
<organism evidence="10 11">
    <name type="scientific">Streptococcus troglodytae</name>
    <dbReference type="NCBI Taxonomy" id="1111760"/>
    <lineage>
        <taxon>Bacteria</taxon>
        <taxon>Bacillati</taxon>
        <taxon>Bacillota</taxon>
        <taxon>Bacilli</taxon>
        <taxon>Lactobacillales</taxon>
        <taxon>Streptococcaceae</taxon>
        <taxon>Streptococcus</taxon>
    </lineage>
</organism>
<feature type="domain" description="ABC transmembrane type-1" evidence="9">
    <location>
        <begin position="1"/>
        <end position="118"/>
    </location>
</feature>
<dbReference type="InterPro" id="IPR035906">
    <property type="entry name" value="MetI-like_sf"/>
</dbReference>
<evidence type="ECO:0000256" key="8">
    <source>
        <dbReference type="RuleBase" id="RU363032"/>
    </source>
</evidence>
<keyword evidence="3" id="KW-1003">Cell membrane</keyword>
<comment type="subcellular location">
    <subcellularLocation>
        <location evidence="1 8">Cell membrane</location>
        <topology evidence="1 8">Multi-pass membrane protein</topology>
    </subcellularLocation>
</comment>
<dbReference type="CDD" id="cd06261">
    <property type="entry name" value="TM_PBP2"/>
    <property type="match status" value="1"/>
</dbReference>
<keyword evidence="4 8" id="KW-0812">Transmembrane</keyword>
<keyword evidence="2 8" id="KW-0813">Transport</keyword>
<dbReference type="PANTHER" id="PTHR30614:SF0">
    <property type="entry name" value="L-CYSTINE TRANSPORT SYSTEM PERMEASE PROTEIN TCYL"/>
    <property type="match status" value="1"/>
</dbReference>
<dbReference type="GO" id="GO:0022857">
    <property type="term" value="F:transmembrane transporter activity"/>
    <property type="evidence" value="ECO:0007669"/>
    <property type="project" value="InterPro"/>
</dbReference>
<feature type="transmembrane region" description="Helical" evidence="8">
    <location>
        <begin position="5"/>
        <end position="22"/>
    </location>
</feature>
<evidence type="ECO:0000259" key="9">
    <source>
        <dbReference type="PROSITE" id="PS50928"/>
    </source>
</evidence>
<keyword evidence="6 8" id="KW-1133">Transmembrane helix</keyword>
<dbReference type="NCBIfam" id="TIGR01726">
    <property type="entry name" value="HEQRo_perm_3TM"/>
    <property type="match status" value="1"/>
</dbReference>
<evidence type="ECO:0000313" key="11">
    <source>
        <dbReference type="Proteomes" id="UP000217758"/>
    </source>
</evidence>
<dbReference type="Proteomes" id="UP000217758">
    <property type="component" value="Chromosome"/>
</dbReference>
<dbReference type="PROSITE" id="PS50928">
    <property type="entry name" value="ABC_TM1"/>
    <property type="match status" value="1"/>
</dbReference>
<evidence type="ECO:0000256" key="7">
    <source>
        <dbReference type="ARBA" id="ARBA00023136"/>
    </source>
</evidence>
<name>A0A1L7LIU5_9STRE</name>
<dbReference type="PANTHER" id="PTHR30614">
    <property type="entry name" value="MEMBRANE COMPONENT OF AMINO ACID ABC TRANSPORTER"/>
    <property type="match status" value="1"/>
</dbReference>
<dbReference type="GO" id="GO:0043190">
    <property type="term" value="C:ATP-binding cassette (ABC) transporter complex"/>
    <property type="evidence" value="ECO:0007669"/>
    <property type="project" value="InterPro"/>
</dbReference>
<keyword evidence="11" id="KW-1185">Reference proteome</keyword>
<evidence type="ECO:0000256" key="3">
    <source>
        <dbReference type="ARBA" id="ARBA00022475"/>
    </source>
</evidence>
<evidence type="ECO:0000256" key="4">
    <source>
        <dbReference type="ARBA" id="ARBA00022692"/>
    </source>
</evidence>
<dbReference type="Pfam" id="PF00528">
    <property type="entry name" value="BPD_transp_1"/>
    <property type="match status" value="1"/>
</dbReference>
<keyword evidence="5" id="KW-0029">Amino-acid transport</keyword>
<dbReference type="KEGG" id="strg:SRT_08350"/>
<evidence type="ECO:0000256" key="6">
    <source>
        <dbReference type="ARBA" id="ARBA00022989"/>
    </source>
</evidence>
<dbReference type="SUPFAM" id="SSF161098">
    <property type="entry name" value="MetI-like"/>
    <property type="match status" value="1"/>
</dbReference>
<keyword evidence="7 8" id="KW-0472">Membrane</keyword>
<reference evidence="10 11" key="1">
    <citation type="journal article" date="2016" name="Microbiol. Immunol.">
        <title>Complete genome sequence of Streptococcus troglodytae TKU31 isolated from the oral cavity of a chimpanzee (Pan troglodytes).</title>
        <authorList>
            <person name="Okamoto M."/>
            <person name="Naito M."/>
            <person name="Miyanohara M."/>
            <person name="Imai S."/>
            <person name="Nomura Y."/>
            <person name="Saito W."/>
            <person name="Momoi Y."/>
            <person name="Takada K."/>
            <person name="Miyabe-Nishiwaki T."/>
            <person name="Tomonaga M."/>
            <person name="Hanada N."/>
        </authorList>
    </citation>
    <scope>NUCLEOTIDE SEQUENCE [LARGE SCALE GENOMIC DNA]</scope>
    <source>
        <strain evidence="11">TKU 31</strain>
    </source>
</reference>
<dbReference type="AlphaFoldDB" id="A0A1L7LIU5"/>
<evidence type="ECO:0000256" key="1">
    <source>
        <dbReference type="ARBA" id="ARBA00004651"/>
    </source>
</evidence>
<protein>
    <submittedName>
        <fullName evidence="10">Amino acid ABC transporter permease</fullName>
    </submittedName>
</protein>
<evidence type="ECO:0000256" key="5">
    <source>
        <dbReference type="ARBA" id="ARBA00022970"/>
    </source>
</evidence>
<feature type="transmembrane region" description="Helical" evidence="8">
    <location>
        <begin position="28"/>
        <end position="48"/>
    </location>
</feature>
<dbReference type="Gene3D" id="1.10.3720.10">
    <property type="entry name" value="MetI-like"/>
    <property type="match status" value="1"/>
</dbReference>
<evidence type="ECO:0000313" key="10">
    <source>
        <dbReference type="EMBL" id="BAQ24096.1"/>
    </source>
</evidence>